<comment type="caution">
    <text evidence="1">The sequence shown here is derived from an EMBL/GenBank/DDBJ whole genome shotgun (WGS) entry which is preliminary data.</text>
</comment>
<evidence type="ECO:0000313" key="1">
    <source>
        <dbReference type="EMBL" id="MDM8194814.1"/>
    </source>
</evidence>
<evidence type="ECO:0008006" key="3">
    <source>
        <dbReference type="Google" id="ProtNLM"/>
    </source>
</evidence>
<name>A0ABT7UF87_9FIRM</name>
<accession>A0ABT7UF87</accession>
<gene>
    <name evidence="1" type="ORF">QUV98_00540</name>
</gene>
<dbReference type="EMBL" id="JAUDCK010000001">
    <property type="protein sequence ID" value="MDM8194814.1"/>
    <property type="molecule type" value="Genomic_DNA"/>
</dbReference>
<sequence>MQKAEEDPSDIASQEQIYQDMEAEFQDVMEEDTLKDVQIKIVTFIMNELSSYSLPVTIQSVSIEEGDSQVLTVKFKDQNQKQGEVILRMQENNGKISYVGVYGK</sequence>
<keyword evidence="2" id="KW-1185">Reference proteome</keyword>
<evidence type="ECO:0000313" key="2">
    <source>
        <dbReference type="Proteomes" id="UP001529275"/>
    </source>
</evidence>
<proteinExistence type="predicted"/>
<protein>
    <recommendedName>
        <fullName evidence="3">DUF3887 domain-containing protein</fullName>
    </recommendedName>
</protein>
<dbReference type="Proteomes" id="UP001529275">
    <property type="component" value="Unassembled WGS sequence"/>
</dbReference>
<reference evidence="2" key="1">
    <citation type="submission" date="2023-06" db="EMBL/GenBank/DDBJ databases">
        <title>Identification and characterization of horizontal gene transfer across gut microbiota members of farm animals based on homology search.</title>
        <authorList>
            <person name="Zeman M."/>
            <person name="Kubasova T."/>
            <person name="Jahodarova E."/>
            <person name="Nykrynova M."/>
            <person name="Rychlik I."/>
        </authorList>
    </citation>
    <scope>NUCLEOTIDE SEQUENCE [LARGE SCALE GENOMIC DNA]</scope>
    <source>
        <strain evidence="2">ET341</strain>
    </source>
</reference>
<organism evidence="1 2">
    <name type="scientific">Massilimicrobiota timonensis</name>
    <dbReference type="NCBI Taxonomy" id="1776392"/>
    <lineage>
        <taxon>Bacteria</taxon>
        <taxon>Bacillati</taxon>
        <taxon>Bacillota</taxon>
        <taxon>Erysipelotrichia</taxon>
        <taxon>Erysipelotrichales</taxon>
        <taxon>Erysipelotrichaceae</taxon>
        <taxon>Massilimicrobiota</taxon>
    </lineage>
</organism>
<dbReference type="RefSeq" id="WP_087297760.1">
    <property type="nucleotide sequence ID" value="NZ_JAUDCK010000001.1"/>
</dbReference>
<reference evidence="1 2" key="2">
    <citation type="submission" date="2023-06" db="EMBL/GenBank/DDBJ databases">
        <authorList>
            <person name="Zeman M."/>
            <person name="Kubasova T."/>
            <person name="Jahodarova E."/>
            <person name="Nykrynova M."/>
            <person name="Rychlik I."/>
        </authorList>
    </citation>
    <scope>NUCLEOTIDE SEQUENCE [LARGE SCALE GENOMIC DNA]</scope>
    <source>
        <strain evidence="1 2">ET341</strain>
    </source>
</reference>